<evidence type="ECO:0000256" key="2">
    <source>
        <dbReference type="ARBA" id="ARBA00023136"/>
    </source>
</evidence>
<feature type="compositionally biased region" description="Low complexity" evidence="5">
    <location>
        <begin position="146"/>
        <end position="159"/>
    </location>
</feature>
<dbReference type="SUPFAM" id="SSF141488">
    <property type="entry name" value="YdhA-like"/>
    <property type="match status" value="1"/>
</dbReference>
<protein>
    <recommendedName>
        <fullName evidence="6">C-type lysozyme inhibitor domain-containing protein</fullName>
    </recommendedName>
</protein>
<feature type="compositionally biased region" description="Low complexity" evidence="5">
    <location>
        <begin position="103"/>
        <end position="135"/>
    </location>
</feature>
<reference evidence="7" key="1">
    <citation type="submission" date="2009-10" db="EMBL/GenBank/DDBJ databases">
        <title>Diversity of trophic interactions inside an arsenic-rich microbial ecosystem.</title>
        <authorList>
            <person name="Bertin P.N."/>
            <person name="Heinrich-Salmeron A."/>
            <person name="Pelletier E."/>
            <person name="Goulhen-Chollet F."/>
            <person name="Arsene-Ploetze F."/>
            <person name="Gallien S."/>
            <person name="Calteau A."/>
            <person name="Vallenet D."/>
            <person name="Casiot C."/>
            <person name="Chane-Woon-Ming B."/>
            <person name="Giloteaux L."/>
            <person name="Barakat M."/>
            <person name="Bonnefoy V."/>
            <person name="Bruneel O."/>
            <person name="Chandler M."/>
            <person name="Cleiss J."/>
            <person name="Duran R."/>
            <person name="Elbaz-Poulichet F."/>
            <person name="Fonknechten N."/>
            <person name="Lauga B."/>
            <person name="Mornico D."/>
            <person name="Ortet P."/>
            <person name="Schaeffer C."/>
            <person name="Siguier P."/>
            <person name="Alexander Thil Smith A."/>
            <person name="Van Dorsselaer A."/>
            <person name="Weissenbach J."/>
            <person name="Medigue C."/>
            <person name="Le Paslier D."/>
        </authorList>
    </citation>
    <scope>NUCLEOTIDE SEQUENCE</scope>
</reference>
<keyword evidence="1" id="KW-0732">Signal</keyword>
<evidence type="ECO:0000259" key="6">
    <source>
        <dbReference type="Pfam" id="PF09864"/>
    </source>
</evidence>
<keyword evidence="4" id="KW-0449">Lipoprotein</keyword>
<feature type="compositionally biased region" description="Low complexity" evidence="5">
    <location>
        <begin position="79"/>
        <end position="95"/>
    </location>
</feature>
<dbReference type="AlphaFoldDB" id="E6PUX2"/>
<evidence type="ECO:0000256" key="3">
    <source>
        <dbReference type="ARBA" id="ARBA00023139"/>
    </source>
</evidence>
<evidence type="ECO:0000256" key="4">
    <source>
        <dbReference type="ARBA" id="ARBA00023288"/>
    </source>
</evidence>
<organism evidence="7">
    <name type="scientific">mine drainage metagenome</name>
    <dbReference type="NCBI Taxonomy" id="410659"/>
    <lineage>
        <taxon>unclassified sequences</taxon>
        <taxon>metagenomes</taxon>
        <taxon>ecological metagenomes</taxon>
    </lineage>
</organism>
<dbReference type="InterPro" id="IPR018660">
    <property type="entry name" value="MliC"/>
</dbReference>
<gene>
    <name evidence="7" type="ORF">CARN2_4211</name>
</gene>
<evidence type="ECO:0000313" key="7">
    <source>
        <dbReference type="EMBL" id="CBH98729.1"/>
    </source>
</evidence>
<dbReference type="Pfam" id="PF09864">
    <property type="entry name" value="MliC"/>
    <property type="match status" value="1"/>
</dbReference>
<dbReference type="Gene3D" id="2.40.128.200">
    <property type="match status" value="1"/>
</dbReference>
<feature type="compositionally biased region" description="Pro residues" evidence="5">
    <location>
        <begin position="61"/>
        <end position="78"/>
    </location>
</feature>
<feature type="domain" description="C-type lysozyme inhibitor" evidence="6">
    <location>
        <begin position="175"/>
        <end position="236"/>
    </location>
</feature>
<dbReference type="InterPro" id="IPR036328">
    <property type="entry name" value="MliC_sf"/>
</dbReference>
<comment type="caution">
    <text evidence="7">The sequence shown here is derived from an EMBL/GenBank/DDBJ whole genome shotgun (WGS) entry which is preliminary data.</text>
</comment>
<evidence type="ECO:0000256" key="5">
    <source>
        <dbReference type="SAM" id="MobiDB-lite"/>
    </source>
</evidence>
<dbReference type="EMBL" id="CABM01000060">
    <property type="protein sequence ID" value="CBH98729.1"/>
    <property type="molecule type" value="Genomic_DNA"/>
</dbReference>
<feature type="region of interest" description="Disordered" evidence="5">
    <location>
        <begin position="61"/>
        <end position="162"/>
    </location>
</feature>
<evidence type="ECO:0000256" key="1">
    <source>
        <dbReference type="ARBA" id="ARBA00022729"/>
    </source>
</evidence>
<sequence length="246" mass="25030">MRPRQHPQSTRPQTPSYTTAAWHLRTVALLGAGLATLLLAGCETAVSLNGPAPVVQVPMSPPVNTPPVPRNTYSPPPTASVQPPAAQAQPLQPTPGIAVQPLAPESAPSAPAASSAYSATYPAASAPPGQPAPGSVYPPASPSSNPPSQSSAAQAPAAPVFTPQSGPLPANAVRYVCNDGTSFVATFGDVSVNLSTALGTVKLEQTVAADGARYKNGDLQVWFKGRQATVNNLTQAGSTTLCVEQR</sequence>
<keyword evidence="2" id="KW-0472">Membrane</keyword>
<accession>E6PUX2</accession>
<name>E6PUX2_9ZZZZ</name>
<proteinExistence type="predicted"/>
<keyword evidence="3" id="KW-0564">Palmitate</keyword>